<reference evidence="2" key="1">
    <citation type="submission" date="2022-11" db="UniProtKB">
        <authorList>
            <consortium name="WormBaseParasite"/>
        </authorList>
    </citation>
    <scope>IDENTIFICATION</scope>
</reference>
<protein>
    <submittedName>
        <fullName evidence="2">Uncharacterized protein</fullName>
    </submittedName>
</protein>
<accession>A0AC35FCK8</accession>
<sequence>MSYGPLGAPPPPTGTTQYAFNNQVRPEKPPTLSPCPTWGQSTNDGKAVRPEKPQTLSPRPIWGQSTNDGKADSNDYYKDNFPEDFEQQMRNHPHL</sequence>
<evidence type="ECO:0000313" key="2">
    <source>
        <dbReference type="WBParaSite" id="PS1159_v2.g16075.t1"/>
    </source>
</evidence>
<dbReference type="WBParaSite" id="PS1159_v2.g16075.t1">
    <property type="protein sequence ID" value="PS1159_v2.g16075.t1"/>
    <property type="gene ID" value="PS1159_v2.g16075"/>
</dbReference>
<name>A0AC35FCK8_9BILA</name>
<evidence type="ECO:0000313" key="1">
    <source>
        <dbReference type="Proteomes" id="UP000887580"/>
    </source>
</evidence>
<proteinExistence type="predicted"/>
<dbReference type="Proteomes" id="UP000887580">
    <property type="component" value="Unplaced"/>
</dbReference>
<organism evidence="1 2">
    <name type="scientific">Panagrolaimus sp. PS1159</name>
    <dbReference type="NCBI Taxonomy" id="55785"/>
    <lineage>
        <taxon>Eukaryota</taxon>
        <taxon>Metazoa</taxon>
        <taxon>Ecdysozoa</taxon>
        <taxon>Nematoda</taxon>
        <taxon>Chromadorea</taxon>
        <taxon>Rhabditida</taxon>
        <taxon>Tylenchina</taxon>
        <taxon>Panagrolaimomorpha</taxon>
        <taxon>Panagrolaimoidea</taxon>
        <taxon>Panagrolaimidae</taxon>
        <taxon>Panagrolaimus</taxon>
    </lineage>
</organism>